<dbReference type="PANTHER" id="PTHR31752">
    <property type="entry name" value="AUXIN EFFLUX CARRIER COMPONENT 1B-RELATED"/>
    <property type="match status" value="1"/>
</dbReference>
<evidence type="ECO:0000256" key="8">
    <source>
        <dbReference type="SAM" id="MobiDB-lite"/>
    </source>
</evidence>
<feature type="transmembrane region" description="Helical" evidence="9">
    <location>
        <begin position="635"/>
        <end position="658"/>
    </location>
</feature>
<evidence type="ECO:0000256" key="9">
    <source>
        <dbReference type="SAM" id="Phobius"/>
    </source>
</evidence>
<feature type="transmembrane region" description="Helical" evidence="9">
    <location>
        <begin position="209"/>
        <end position="227"/>
    </location>
</feature>
<feature type="transmembrane region" description="Helical" evidence="9">
    <location>
        <begin position="518"/>
        <end position="537"/>
    </location>
</feature>
<evidence type="ECO:0000313" key="11">
    <source>
        <dbReference type="Proteomes" id="UP000077202"/>
    </source>
</evidence>
<reference evidence="10" key="1">
    <citation type="submission" date="2016-03" db="EMBL/GenBank/DDBJ databases">
        <title>Mechanisms controlling the formation of the plant cell surface in tip-growing cells are functionally conserved among land plants.</title>
        <authorList>
            <person name="Honkanen S."/>
            <person name="Jones V.A."/>
            <person name="Morieri G."/>
            <person name="Champion C."/>
            <person name="Hetherington A.J."/>
            <person name="Kelly S."/>
            <person name="Saint-Marcoux D."/>
            <person name="Proust H."/>
            <person name="Prescott H."/>
            <person name="Dolan L."/>
        </authorList>
    </citation>
    <scope>NUCLEOTIDE SEQUENCE [LARGE SCALE GENOMIC DNA]</scope>
    <source>
        <tissue evidence="10">Whole gametophyte</tissue>
    </source>
</reference>
<keyword evidence="6 9" id="KW-0472">Membrane</keyword>
<dbReference type="Proteomes" id="UP000077202">
    <property type="component" value="Unassembled WGS sequence"/>
</dbReference>
<name>A0A176W5X0_MARPO</name>
<feature type="transmembrane region" description="Helical" evidence="9">
    <location>
        <begin position="678"/>
        <end position="695"/>
    </location>
</feature>
<sequence>MGQTSAGRRRSSRDERRTVRANLRATTTDEKQQQLLLLLLHPIRVVQVIPLAVNETSLGTPANRSFTECDLSTRNIPLSCQTLAPLFSITGLAVSQLTAKPGKRFGSEDVLQRLSAHMNETTIAVKRRATGAEDGAGSEVCSRRHRRSYSSRIVEAFEKPKGNSVTAVNMLTALDFWHLVEHIIPVYVLVIVGYVLTRFEIIEPVHSPGISKWVSTLGVPMYVFHLLAFNDPYQTSMRLVGADVLSKALVLIGGCLWWRFCKCGSIEGVIGFFMLATLPNTVLIGDALLVPLYGEGAYTQVVTIIFLQSLVWYNLCICLYELRVVLLEEKQNQLMSKSTLELEITRVHHSAFVTVGGSGPLDAVGPAKSDGFDPRHKKRKLHSAFVPPGNQDPTLERTISAPARFSFSRSLSLRFTPGIRVFDLDYDPQNNDVVHPDDKGTPAPASPVMSALDQQNEKTARNVFEQQTEKSEPDLENGNSDFEAEHAEKKTVVLKRSHLSRWALITFKMINRVKKVPLTYASVAGLIYSLFAFKYNWNMPYPIRKSVELISEGALGLAIFLMGMAWARSGRLISCGFKALSYGIVVRFLVGPIIMIIAGFALRLQGTSLKFAILQAVIPQGVISFVLAKEYGLDVPLFNTAVVFQLVIFIPIVLAWYYLMECGECGSERNKEVHLSSYGVLPVHYAVSGIIIIVVQTMEMESAMVSELLQRRL</sequence>
<feature type="transmembrane region" description="Helical" evidence="9">
    <location>
        <begin position="549"/>
        <end position="567"/>
    </location>
</feature>
<evidence type="ECO:0000256" key="3">
    <source>
        <dbReference type="ARBA" id="ARBA00022448"/>
    </source>
</evidence>
<keyword evidence="7" id="KW-0927">Auxin signaling pathway</keyword>
<evidence type="ECO:0000256" key="7">
    <source>
        <dbReference type="ARBA" id="ARBA00023294"/>
    </source>
</evidence>
<dbReference type="AlphaFoldDB" id="A0A176W5X0"/>
<comment type="caution">
    <text evidence="10">The sequence shown here is derived from an EMBL/GenBank/DDBJ whole genome shotgun (WGS) entry which is preliminary data.</text>
</comment>
<comment type="similarity">
    <text evidence="2">Belongs to the auxin efflux carrier (TC 2.A.69.1) family.</text>
</comment>
<evidence type="ECO:0000313" key="10">
    <source>
        <dbReference type="EMBL" id="OAE28457.1"/>
    </source>
</evidence>
<gene>
    <name evidence="10" type="ORF">AXG93_115s1470</name>
</gene>
<proteinExistence type="inferred from homology"/>
<dbReference type="Gene3D" id="1.20.1530.20">
    <property type="match status" value="1"/>
</dbReference>
<comment type="subcellular location">
    <subcellularLocation>
        <location evidence="1">Membrane</location>
        <topology evidence="1">Multi-pass membrane protein</topology>
    </subcellularLocation>
</comment>
<feature type="transmembrane region" description="Helical" evidence="9">
    <location>
        <begin position="298"/>
        <end position="320"/>
    </location>
</feature>
<protein>
    <recommendedName>
        <fullName evidence="12">Auxin efflux carrier component</fullName>
    </recommendedName>
</protein>
<evidence type="ECO:0000256" key="4">
    <source>
        <dbReference type="ARBA" id="ARBA00022692"/>
    </source>
</evidence>
<dbReference type="GO" id="GO:0005886">
    <property type="term" value="C:plasma membrane"/>
    <property type="evidence" value="ECO:0007669"/>
    <property type="project" value="TreeGrafter"/>
</dbReference>
<dbReference type="PANTHER" id="PTHR31752:SF18">
    <property type="entry name" value="AUXIN EFFLUX CARRIER COMPONENT 1"/>
    <property type="match status" value="1"/>
</dbReference>
<feature type="transmembrane region" description="Helical" evidence="9">
    <location>
        <begin position="579"/>
        <end position="602"/>
    </location>
</feature>
<dbReference type="GO" id="GO:0009734">
    <property type="term" value="P:auxin-activated signaling pathway"/>
    <property type="evidence" value="ECO:0007669"/>
    <property type="project" value="UniProtKB-KW"/>
</dbReference>
<dbReference type="InterPro" id="IPR004776">
    <property type="entry name" value="Mem_transp_PIN-like"/>
</dbReference>
<evidence type="ECO:0000256" key="2">
    <source>
        <dbReference type="ARBA" id="ARBA00009177"/>
    </source>
</evidence>
<dbReference type="InterPro" id="IPR038770">
    <property type="entry name" value="Na+/solute_symporter_sf"/>
</dbReference>
<dbReference type="InterPro" id="IPR051107">
    <property type="entry name" value="Auxin_Efflux_Carrier"/>
</dbReference>
<keyword evidence="4 9" id="KW-0812">Transmembrane</keyword>
<dbReference type="GO" id="GO:0010329">
    <property type="term" value="F:auxin efflux transmembrane transporter activity"/>
    <property type="evidence" value="ECO:0007669"/>
    <property type="project" value="TreeGrafter"/>
</dbReference>
<feature type="transmembrane region" description="Helical" evidence="9">
    <location>
        <begin position="270"/>
        <end position="292"/>
    </location>
</feature>
<evidence type="ECO:0000256" key="6">
    <source>
        <dbReference type="ARBA" id="ARBA00023136"/>
    </source>
</evidence>
<dbReference type="EMBL" id="LVLJ01001739">
    <property type="protein sequence ID" value="OAE28457.1"/>
    <property type="molecule type" value="Genomic_DNA"/>
</dbReference>
<keyword evidence="11" id="KW-1185">Reference proteome</keyword>
<evidence type="ECO:0000256" key="5">
    <source>
        <dbReference type="ARBA" id="ARBA00022989"/>
    </source>
</evidence>
<organism evidence="10 11">
    <name type="scientific">Marchantia polymorpha subsp. ruderalis</name>
    <dbReference type="NCBI Taxonomy" id="1480154"/>
    <lineage>
        <taxon>Eukaryota</taxon>
        <taxon>Viridiplantae</taxon>
        <taxon>Streptophyta</taxon>
        <taxon>Embryophyta</taxon>
        <taxon>Marchantiophyta</taxon>
        <taxon>Marchantiopsida</taxon>
        <taxon>Marchantiidae</taxon>
        <taxon>Marchantiales</taxon>
        <taxon>Marchantiaceae</taxon>
        <taxon>Marchantia</taxon>
    </lineage>
</organism>
<feature type="transmembrane region" description="Helical" evidence="9">
    <location>
        <begin position="239"/>
        <end position="258"/>
    </location>
</feature>
<dbReference type="GO" id="GO:0005783">
    <property type="term" value="C:endoplasmic reticulum"/>
    <property type="evidence" value="ECO:0007669"/>
    <property type="project" value="TreeGrafter"/>
</dbReference>
<evidence type="ECO:0000256" key="1">
    <source>
        <dbReference type="ARBA" id="ARBA00004141"/>
    </source>
</evidence>
<feature type="region of interest" description="Disordered" evidence="8">
    <location>
        <begin position="457"/>
        <end position="480"/>
    </location>
</feature>
<feature type="region of interest" description="Disordered" evidence="8">
    <location>
        <begin position="430"/>
        <end position="449"/>
    </location>
</feature>
<feature type="transmembrane region" description="Helical" evidence="9">
    <location>
        <begin position="176"/>
        <end position="197"/>
    </location>
</feature>
<keyword evidence="3" id="KW-0813">Transport</keyword>
<evidence type="ECO:0008006" key="12">
    <source>
        <dbReference type="Google" id="ProtNLM"/>
    </source>
</evidence>
<keyword evidence="5 9" id="KW-1133">Transmembrane helix</keyword>
<dbReference type="Pfam" id="PF03547">
    <property type="entry name" value="Mem_trans"/>
    <property type="match status" value="1"/>
</dbReference>
<accession>A0A176W5X0</accession>
<dbReference type="GO" id="GO:0009926">
    <property type="term" value="P:auxin polar transport"/>
    <property type="evidence" value="ECO:0007669"/>
    <property type="project" value="TreeGrafter"/>
</dbReference>